<keyword evidence="3" id="KW-0812">Transmembrane</keyword>
<dbReference type="Proteomes" id="UP000507470">
    <property type="component" value="Unassembled WGS sequence"/>
</dbReference>
<evidence type="ECO:0000256" key="3">
    <source>
        <dbReference type="RuleBase" id="RU363129"/>
    </source>
</evidence>
<dbReference type="Pfam" id="PF01531">
    <property type="entry name" value="Glyco_transf_11"/>
    <property type="match status" value="1"/>
</dbReference>
<dbReference type="InterPro" id="IPR002516">
    <property type="entry name" value="Glyco_trans_11"/>
</dbReference>
<keyword evidence="3" id="KW-0735">Signal-anchor</keyword>
<comment type="pathway">
    <text evidence="3">Protein modification; protein glycosylation.</text>
</comment>
<keyword evidence="2 3" id="KW-0808">Transferase</keyword>
<evidence type="ECO:0000256" key="1">
    <source>
        <dbReference type="ARBA" id="ARBA00022676"/>
    </source>
</evidence>
<sequence length="186" mass="21927">MNLIIPSDAEIREVFEITDIFNESRELCRGFRKVLDRASPTYHKSLINFSSADNIQIGYVLQSCKYFYMYDKQLKKQLTFRKPIQNIEKQTIDKILQRWKIKSRKSVNFVGIHIRRGDKVTSYDDGYKIATPEYFNRSVNYYAKKYEAVLFLVISDGMSWSIENVPSHVPVSYISLRQRELDMATI</sequence>
<accession>A0A6J8C7J3</accession>
<dbReference type="AlphaFoldDB" id="A0A6J8C7J3"/>
<gene>
    <name evidence="4" type="ORF">MCOR_26437</name>
</gene>
<reference evidence="4 5" key="1">
    <citation type="submission" date="2020-06" db="EMBL/GenBank/DDBJ databases">
        <authorList>
            <person name="Li R."/>
            <person name="Bekaert M."/>
        </authorList>
    </citation>
    <scope>NUCLEOTIDE SEQUENCE [LARGE SCALE GENOMIC DNA]</scope>
    <source>
        <strain evidence="5">wild</strain>
    </source>
</reference>
<proteinExistence type="inferred from homology"/>
<comment type="similarity">
    <text evidence="3">Belongs to the glycosyltransferase 11 family.</text>
</comment>
<dbReference type="GO" id="GO:0005975">
    <property type="term" value="P:carbohydrate metabolic process"/>
    <property type="evidence" value="ECO:0007669"/>
    <property type="project" value="InterPro"/>
</dbReference>
<keyword evidence="1 3" id="KW-0328">Glycosyltransferase</keyword>
<dbReference type="OrthoDB" id="6090518at2759"/>
<dbReference type="EC" id="2.4.1.-" evidence="3"/>
<keyword evidence="3" id="KW-0325">Glycoprotein</keyword>
<evidence type="ECO:0000256" key="2">
    <source>
        <dbReference type="ARBA" id="ARBA00022679"/>
    </source>
</evidence>
<evidence type="ECO:0000313" key="5">
    <source>
        <dbReference type="Proteomes" id="UP000507470"/>
    </source>
</evidence>
<evidence type="ECO:0000313" key="4">
    <source>
        <dbReference type="EMBL" id="CAC5391426.1"/>
    </source>
</evidence>
<name>A0A6J8C7J3_MYTCO</name>
<dbReference type="PANTHER" id="PTHR11927:SF9">
    <property type="entry name" value="L-FUCOSYLTRANSFERASE"/>
    <property type="match status" value="1"/>
</dbReference>
<protein>
    <recommendedName>
        <fullName evidence="3">L-Fucosyltransferase</fullName>
        <ecNumber evidence="3">2.4.1.-</ecNumber>
    </recommendedName>
</protein>
<comment type="subcellular location">
    <subcellularLocation>
        <location evidence="3">Golgi apparatus</location>
        <location evidence="3">Golgi stack membrane</location>
        <topology evidence="3">Single-pass type II membrane protein</topology>
    </subcellularLocation>
</comment>
<keyword evidence="3" id="KW-0333">Golgi apparatus</keyword>
<dbReference type="PANTHER" id="PTHR11927">
    <property type="entry name" value="GALACTOSIDE 2-L-FUCOSYLTRANSFERASE"/>
    <property type="match status" value="1"/>
</dbReference>
<dbReference type="UniPathway" id="UPA00378"/>
<dbReference type="EMBL" id="CACVKT020004754">
    <property type="protein sequence ID" value="CAC5391426.1"/>
    <property type="molecule type" value="Genomic_DNA"/>
</dbReference>
<dbReference type="Gene3D" id="3.40.50.11350">
    <property type="match status" value="1"/>
</dbReference>
<dbReference type="GO" id="GO:0008107">
    <property type="term" value="F:galactoside 2-alpha-L-fucosyltransferase activity"/>
    <property type="evidence" value="ECO:0007669"/>
    <property type="project" value="InterPro"/>
</dbReference>
<organism evidence="4 5">
    <name type="scientific">Mytilus coruscus</name>
    <name type="common">Sea mussel</name>
    <dbReference type="NCBI Taxonomy" id="42192"/>
    <lineage>
        <taxon>Eukaryota</taxon>
        <taxon>Metazoa</taxon>
        <taxon>Spiralia</taxon>
        <taxon>Lophotrochozoa</taxon>
        <taxon>Mollusca</taxon>
        <taxon>Bivalvia</taxon>
        <taxon>Autobranchia</taxon>
        <taxon>Pteriomorphia</taxon>
        <taxon>Mytilida</taxon>
        <taxon>Mytiloidea</taxon>
        <taxon>Mytilidae</taxon>
        <taxon>Mytilinae</taxon>
        <taxon>Mytilus</taxon>
    </lineage>
</organism>
<dbReference type="GO" id="GO:0032580">
    <property type="term" value="C:Golgi cisterna membrane"/>
    <property type="evidence" value="ECO:0007669"/>
    <property type="project" value="UniProtKB-SubCell"/>
</dbReference>
<keyword evidence="5" id="KW-1185">Reference proteome</keyword>